<reference evidence="5 6" key="1">
    <citation type="submission" date="2015-01" db="EMBL/GenBank/DDBJ databases">
        <title>The Genome Sequence of Exophiala xenobiotica CBS118157.</title>
        <authorList>
            <consortium name="The Broad Institute Genomics Platform"/>
            <person name="Cuomo C."/>
            <person name="de Hoog S."/>
            <person name="Gorbushina A."/>
            <person name="Stielow B."/>
            <person name="Teixiera M."/>
            <person name="Abouelleil A."/>
            <person name="Chapman S.B."/>
            <person name="Priest M."/>
            <person name="Young S.K."/>
            <person name="Wortman J."/>
            <person name="Nusbaum C."/>
            <person name="Birren B."/>
        </authorList>
    </citation>
    <scope>NUCLEOTIDE SEQUENCE [LARGE SCALE GENOMIC DNA]</scope>
    <source>
        <strain evidence="5 6">CBS 118157</strain>
    </source>
</reference>
<dbReference type="InterPro" id="IPR021772">
    <property type="entry name" value="WDR48/Bun107"/>
</dbReference>
<dbReference type="InterPro" id="IPR015943">
    <property type="entry name" value="WD40/YVTN_repeat-like_dom_sf"/>
</dbReference>
<dbReference type="CDD" id="cd00200">
    <property type="entry name" value="WD40"/>
    <property type="match status" value="1"/>
</dbReference>
<feature type="compositionally biased region" description="Polar residues" evidence="4">
    <location>
        <begin position="665"/>
        <end position="678"/>
    </location>
</feature>
<evidence type="ECO:0000256" key="4">
    <source>
        <dbReference type="SAM" id="MobiDB-lite"/>
    </source>
</evidence>
<dbReference type="SMART" id="SM00320">
    <property type="entry name" value="WD40"/>
    <property type="match status" value="7"/>
</dbReference>
<dbReference type="SUPFAM" id="SSF50978">
    <property type="entry name" value="WD40 repeat-like"/>
    <property type="match status" value="1"/>
</dbReference>
<dbReference type="Pfam" id="PF00400">
    <property type="entry name" value="WD40"/>
    <property type="match status" value="4"/>
</dbReference>
<evidence type="ECO:0000256" key="2">
    <source>
        <dbReference type="ARBA" id="ARBA00022737"/>
    </source>
</evidence>
<feature type="region of interest" description="Disordered" evidence="4">
    <location>
        <begin position="633"/>
        <end position="748"/>
    </location>
</feature>
<keyword evidence="1 3" id="KW-0853">WD repeat</keyword>
<dbReference type="InterPro" id="IPR051246">
    <property type="entry name" value="WDR48"/>
</dbReference>
<dbReference type="Proteomes" id="UP000054342">
    <property type="component" value="Unassembled WGS sequence"/>
</dbReference>
<sequence>MARKKRQRISYVLPLASTPGGHRLGVNGLDFDEDRSILYTGGRDGAVCAWDLDLEAQKKSRDSDTRKEKQSTVTFRKQVQAHTHWVNDIVLVKNNLGLVSASSDVTVKLWRPHGHETTQAYTIGSHSDYIKCLATPDRTANWVASGGLDHKICLWDLNGAGKTLEINVSQAEDVVKGSVYALRARGSLLASGGPESVVRLWDVKSGKSITKLVGHTDNVRDILISDDGDTLLTASSDQTIKVWSIAAGRCIHTLTMHNDSVWCMYSNDPNLAVFYSGDKSGLVAKTDTRRAMEIDDSVSVAICHEHDGISRLIPAGDSVWTATSSSSVNRWLDVDTELEVETPPVSPREERRASLKHPAVGTTEKPITNGVSHDAKIPHNAVLLVSNTAIHPGRKHLGNFADASVTNIRKASEAMTMDDLSVVVPIRGQPAETIEGQHGLIKHVMLNDRKRILTLDTAGEVVLWDLLKCVPIKSFGRRHLDEVVPEVNTTESVANWCGVDTKTGKITVMLEENYCFDAEVYADELDLDKDLVFREDQRINLGKWVLRNLFSKLIDEEIKRDEAHRSTLRNPTTSTGLVRPGAPTSIAMPESAEATPMVSPGQILTPRASNGNALVPPTPSLAIGAATPGFAPLSMTLPPTAEEDSEWTTNGVSSPAAPTPSAATESQTDYFSSTNRSEASSDHAKLPDTPGGLDAPLSTPTSPTEERKKGLFGKKFPMTFPKKMTRTSVEVKTPLAPEEKSDTASYKSSEKEDVTSKVIEDNFYGVIQKIRHEYEEHLEHKPDVPVPVGITPSLPMETPVLRPPEHTTIIIQEDDPASGGLADQYSGEIGELGSAEQVDVLEKIAPMWLGEVLLKNQLPYKETVKVSFVLHPYDNQLPSIASNDGNARLNANRMLRAKKIMAYVAERIEVQMSPMTGQEHGHGHDHEHKHRHSHSYDLFHRHEHGHGHDHDHHEQSHVHEEGREQHIEGNSENHHEMVEAGKEDEHAEKEREKNADADADADAHVDAAKEEDQLKPEEYLELYCQGQKVDPNTTLATLRVHVWRTGGDVVLFYKSNGKKKLRLSHPAAVPSREESEEATGVS</sequence>
<dbReference type="GeneID" id="25322351"/>
<feature type="repeat" description="WD" evidence="3">
    <location>
        <begin position="123"/>
        <end position="158"/>
    </location>
</feature>
<dbReference type="GO" id="GO:0043130">
    <property type="term" value="F:ubiquitin binding"/>
    <property type="evidence" value="ECO:0007669"/>
    <property type="project" value="TreeGrafter"/>
</dbReference>
<dbReference type="GO" id="GO:0000724">
    <property type="term" value="P:double-strand break repair via homologous recombination"/>
    <property type="evidence" value="ECO:0007669"/>
    <property type="project" value="TreeGrafter"/>
</dbReference>
<gene>
    <name evidence="5" type="ORF">PV05_00443</name>
</gene>
<evidence type="ECO:0000313" key="5">
    <source>
        <dbReference type="EMBL" id="KIW60208.1"/>
    </source>
</evidence>
<dbReference type="Gene3D" id="2.130.10.10">
    <property type="entry name" value="YVTN repeat-like/Quinoprotein amine dehydrogenase"/>
    <property type="match status" value="2"/>
</dbReference>
<protein>
    <submittedName>
        <fullName evidence="5">Uncharacterized protein</fullName>
    </submittedName>
</protein>
<dbReference type="OrthoDB" id="2421129at2759"/>
<dbReference type="FunFam" id="2.130.10.10:FF:001614">
    <property type="entry name" value="WD repeat protein"/>
    <property type="match status" value="1"/>
</dbReference>
<name>A0A0D2EWT9_9EURO</name>
<dbReference type="STRING" id="348802.A0A0D2EWT9"/>
<dbReference type="InterPro" id="IPR019775">
    <property type="entry name" value="WD40_repeat_CS"/>
</dbReference>
<feature type="repeat" description="WD" evidence="3">
    <location>
        <begin position="79"/>
        <end position="110"/>
    </location>
</feature>
<feature type="repeat" description="WD" evidence="3">
    <location>
        <begin position="19"/>
        <end position="60"/>
    </location>
</feature>
<feature type="repeat" description="WD" evidence="3">
    <location>
        <begin position="212"/>
        <end position="253"/>
    </location>
</feature>
<dbReference type="PROSITE" id="PS50082">
    <property type="entry name" value="WD_REPEATS_2"/>
    <property type="match status" value="5"/>
</dbReference>
<dbReference type="PROSITE" id="PS00678">
    <property type="entry name" value="WD_REPEATS_1"/>
    <property type="match status" value="2"/>
</dbReference>
<evidence type="ECO:0000256" key="1">
    <source>
        <dbReference type="ARBA" id="ARBA00022574"/>
    </source>
</evidence>
<proteinExistence type="predicted"/>
<feature type="compositionally biased region" description="Basic and acidic residues" evidence="4">
    <location>
        <begin position="934"/>
        <end position="999"/>
    </location>
</feature>
<feature type="compositionally biased region" description="Low complexity" evidence="4">
    <location>
        <begin position="653"/>
        <end position="664"/>
    </location>
</feature>
<dbReference type="PANTHER" id="PTHR19862:SF14">
    <property type="entry name" value="WD REPEAT-CONTAINING PROTEIN 48"/>
    <property type="match status" value="1"/>
</dbReference>
<dbReference type="Pfam" id="PF11816">
    <property type="entry name" value="DUF3337"/>
    <property type="match status" value="2"/>
</dbReference>
<dbReference type="InterPro" id="IPR001680">
    <property type="entry name" value="WD40_rpt"/>
</dbReference>
<dbReference type="EMBL" id="KN847317">
    <property type="protein sequence ID" value="KIW60208.1"/>
    <property type="molecule type" value="Genomic_DNA"/>
</dbReference>
<feature type="region of interest" description="Disordered" evidence="4">
    <location>
        <begin position="915"/>
        <end position="999"/>
    </location>
</feature>
<dbReference type="InterPro" id="IPR036322">
    <property type="entry name" value="WD40_repeat_dom_sf"/>
</dbReference>
<dbReference type="AlphaFoldDB" id="A0A0D2EWT9"/>
<dbReference type="PANTHER" id="PTHR19862">
    <property type="entry name" value="WD REPEAT-CONTAINING PROTEIN 48"/>
    <property type="match status" value="1"/>
</dbReference>
<feature type="region of interest" description="Disordered" evidence="4">
    <location>
        <begin position="565"/>
        <end position="612"/>
    </location>
</feature>
<accession>A0A0D2EWT9</accession>
<keyword evidence="2" id="KW-0677">Repeat</keyword>
<feature type="repeat" description="WD" evidence="3">
    <location>
        <begin position="186"/>
        <end position="211"/>
    </location>
</feature>
<evidence type="ECO:0000313" key="6">
    <source>
        <dbReference type="Proteomes" id="UP000054342"/>
    </source>
</evidence>
<evidence type="ECO:0000256" key="3">
    <source>
        <dbReference type="PROSITE-ProRule" id="PRU00221"/>
    </source>
</evidence>
<dbReference type="RefSeq" id="XP_013320792.1">
    <property type="nucleotide sequence ID" value="XM_013465338.1"/>
</dbReference>
<feature type="region of interest" description="Disordered" evidence="4">
    <location>
        <begin position="341"/>
        <end position="372"/>
    </location>
</feature>
<dbReference type="HOGENOM" id="CLU_002197_0_0_1"/>
<feature type="region of interest" description="Disordered" evidence="4">
    <location>
        <begin position="1062"/>
        <end position="1082"/>
    </location>
</feature>
<dbReference type="PROSITE" id="PS50294">
    <property type="entry name" value="WD_REPEATS_REGION"/>
    <property type="match status" value="2"/>
</dbReference>
<feature type="compositionally biased region" description="Basic and acidic residues" evidence="4">
    <location>
        <begin position="737"/>
        <end position="748"/>
    </location>
</feature>
<keyword evidence="6" id="KW-1185">Reference proteome</keyword>
<organism evidence="5 6">
    <name type="scientific">Exophiala xenobiotica</name>
    <dbReference type="NCBI Taxonomy" id="348802"/>
    <lineage>
        <taxon>Eukaryota</taxon>
        <taxon>Fungi</taxon>
        <taxon>Dikarya</taxon>
        <taxon>Ascomycota</taxon>
        <taxon>Pezizomycotina</taxon>
        <taxon>Eurotiomycetes</taxon>
        <taxon>Chaetothyriomycetidae</taxon>
        <taxon>Chaetothyriales</taxon>
        <taxon>Herpotrichiellaceae</taxon>
        <taxon>Exophiala</taxon>
    </lineage>
</organism>